<dbReference type="PANTHER" id="PTHR39555">
    <property type="entry name" value="FIMBRIAL ASSEMBLY PROTEIN PILO-LIKE PROTEIN-RELATED"/>
    <property type="match status" value="1"/>
</dbReference>
<organism evidence="3 4">
    <name type="scientific">Shewanella jiangmenensis</name>
    <dbReference type="NCBI Taxonomy" id="2837387"/>
    <lineage>
        <taxon>Bacteria</taxon>
        <taxon>Pseudomonadati</taxon>
        <taxon>Pseudomonadota</taxon>
        <taxon>Gammaproteobacteria</taxon>
        <taxon>Alteromonadales</taxon>
        <taxon>Shewanellaceae</taxon>
        <taxon>Shewanella</taxon>
    </lineage>
</organism>
<name>A0ABS5V8I0_9GAMM</name>
<sequence length="212" mass="24029">MKLDLSEFNDIDFENIGGWPTQVKFVFALLLTICVGVAGYFLFISDAIDGLKREQNTEVQLRQDFQSKYQLAANLKLYREQLKEMEAQFAELLKMLPSENEMDGLLDDVTFVATDSGLHIESLDWEGAIQRDFYIEFPIKMVVSGNYHQMGHMVSGVAKLPRIVSLHDFVIKNLDGETLTMDILAKTYRFKEGAELPPEKDANGKPVQGAKQ</sequence>
<dbReference type="Gene3D" id="3.30.70.60">
    <property type="match status" value="1"/>
</dbReference>
<keyword evidence="2" id="KW-1133">Transmembrane helix</keyword>
<dbReference type="EMBL" id="JAHEPS010000004">
    <property type="protein sequence ID" value="MBT1445318.1"/>
    <property type="molecule type" value="Genomic_DNA"/>
</dbReference>
<dbReference type="InterPro" id="IPR014717">
    <property type="entry name" value="Transl_elong_EF1B/ribsomal_bS6"/>
</dbReference>
<dbReference type="Gene3D" id="1.10.287.540">
    <property type="entry name" value="Helix hairpin bin"/>
    <property type="match status" value="1"/>
</dbReference>
<keyword evidence="2" id="KW-0472">Membrane</keyword>
<evidence type="ECO:0000256" key="2">
    <source>
        <dbReference type="SAM" id="Phobius"/>
    </source>
</evidence>
<gene>
    <name evidence="3" type="ORF">KJI95_12370</name>
</gene>
<dbReference type="Pfam" id="PF04350">
    <property type="entry name" value="PilO"/>
    <property type="match status" value="1"/>
</dbReference>
<feature type="coiled-coil region" evidence="1">
    <location>
        <begin position="68"/>
        <end position="95"/>
    </location>
</feature>
<keyword evidence="1" id="KW-0175">Coiled coil</keyword>
<evidence type="ECO:0000313" key="4">
    <source>
        <dbReference type="Proteomes" id="UP001195903"/>
    </source>
</evidence>
<protein>
    <submittedName>
        <fullName evidence="3">Type 4a pilus biogenesis protein PilO</fullName>
    </submittedName>
</protein>
<dbReference type="RefSeq" id="WP_214507514.1">
    <property type="nucleotide sequence ID" value="NZ_JAHEPS010000004.1"/>
</dbReference>
<evidence type="ECO:0000256" key="1">
    <source>
        <dbReference type="SAM" id="Coils"/>
    </source>
</evidence>
<dbReference type="Proteomes" id="UP001195903">
    <property type="component" value="Unassembled WGS sequence"/>
</dbReference>
<proteinExistence type="predicted"/>
<feature type="transmembrane region" description="Helical" evidence="2">
    <location>
        <begin position="25"/>
        <end position="43"/>
    </location>
</feature>
<keyword evidence="4" id="KW-1185">Reference proteome</keyword>
<reference evidence="3 4" key="1">
    <citation type="submission" date="2021-05" db="EMBL/GenBank/DDBJ databases">
        <title>Shewanella sp. JM162201.</title>
        <authorList>
            <person name="Xu S."/>
            <person name="Li A."/>
        </authorList>
    </citation>
    <scope>NUCLEOTIDE SEQUENCE [LARGE SCALE GENOMIC DNA]</scope>
    <source>
        <strain evidence="3 4">JM162201</strain>
    </source>
</reference>
<keyword evidence="2" id="KW-0812">Transmembrane</keyword>
<dbReference type="InterPro" id="IPR007445">
    <property type="entry name" value="PilO"/>
</dbReference>
<comment type="caution">
    <text evidence="3">The sequence shown here is derived from an EMBL/GenBank/DDBJ whole genome shotgun (WGS) entry which is preliminary data.</text>
</comment>
<accession>A0ABS5V8I0</accession>
<dbReference type="PANTHER" id="PTHR39555:SF1">
    <property type="entry name" value="TYPE IV PILUS INNER MEMBRANE COMPONENT PILO"/>
    <property type="match status" value="1"/>
</dbReference>
<evidence type="ECO:0000313" key="3">
    <source>
        <dbReference type="EMBL" id="MBT1445318.1"/>
    </source>
</evidence>
<dbReference type="PIRSF" id="PIRSF016482">
    <property type="entry name" value="PilO"/>
    <property type="match status" value="1"/>
</dbReference>